<evidence type="ECO:0000313" key="3">
    <source>
        <dbReference type="Proteomes" id="UP001168877"/>
    </source>
</evidence>
<keyword evidence="3" id="KW-1185">Reference proteome</keyword>
<accession>A0AA39VC25</accession>
<dbReference type="EMBL" id="JAUESC010000384">
    <property type="protein sequence ID" value="KAK0581469.1"/>
    <property type="molecule type" value="Genomic_DNA"/>
</dbReference>
<gene>
    <name evidence="2" type="ORF">LWI29_014116</name>
</gene>
<feature type="region of interest" description="Disordered" evidence="1">
    <location>
        <begin position="154"/>
        <end position="177"/>
    </location>
</feature>
<evidence type="ECO:0000313" key="2">
    <source>
        <dbReference type="EMBL" id="KAK0581469.1"/>
    </source>
</evidence>
<protein>
    <submittedName>
        <fullName evidence="2">Uncharacterized protein</fullName>
    </submittedName>
</protein>
<feature type="compositionally biased region" description="Gly residues" evidence="1">
    <location>
        <begin position="154"/>
        <end position="163"/>
    </location>
</feature>
<dbReference type="AlphaFoldDB" id="A0AA39VC25"/>
<dbReference type="Proteomes" id="UP001168877">
    <property type="component" value="Unassembled WGS sequence"/>
</dbReference>
<reference evidence="2" key="1">
    <citation type="journal article" date="2022" name="Plant J.">
        <title>Strategies of tolerance reflected in two North American maple genomes.</title>
        <authorList>
            <person name="McEvoy S.L."/>
            <person name="Sezen U.U."/>
            <person name="Trouern-Trend A."/>
            <person name="McMahon S.M."/>
            <person name="Schaberg P.G."/>
            <person name="Yang J."/>
            <person name="Wegrzyn J.L."/>
            <person name="Swenson N.G."/>
        </authorList>
    </citation>
    <scope>NUCLEOTIDE SEQUENCE</scope>
    <source>
        <strain evidence="2">NS2018</strain>
    </source>
</reference>
<evidence type="ECO:0000256" key="1">
    <source>
        <dbReference type="SAM" id="MobiDB-lite"/>
    </source>
</evidence>
<name>A0AA39VC25_ACESA</name>
<comment type="caution">
    <text evidence="2">The sequence shown here is derived from an EMBL/GenBank/DDBJ whole genome shotgun (WGS) entry which is preliminary data.</text>
</comment>
<proteinExistence type="predicted"/>
<organism evidence="2 3">
    <name type="scientific">Acer saccharum</name>
    <name type="common">Sugar maple</name>
    <dbReference type="NCBI Taxonomy" id="4024"/>
    <lineage>
        <taxon>Eukaryota</taxon>
        <taxon>Viridiplantae</taxon>
        <taxon>Streptophyta</taxon>
        <taxon>Embryophyta</taxon>
        <taxon>Tracheophyta</taxon>
        <taxon>Spermatophyta</taxon>
        <taxon>Magnoliopsida</taxon>
        <taxon>eudicotyledons</taxon>
        <taxon>Gunneridae</taxon>
        <taxon>Pentapetalae</taxon>
        <taxon>rosids</taxon>
        <taxon>malvids</taxon>
        <taxon>Sapindales</taxon>
        <taxon>Sapindaceae</taxon>
        <taxon>Hippocastanoideae</taxon>
        <taxon>Acereae</taxon>
        <taxon>Acer</taxon>
    </lineage>
</organism>
<dbReference type="Pfam" id="PF14009">
    <property type="entry name" value="PADRE"/>
    <property type="match status" value="1"/>
</dbReference>
<dbReference type="InterPro" id="IPR025322">
    <property type="entry name" value="PADRE_dom"/>
</dbReference>
<reference evidence="2" key="2">
    <citation type="submission" date="2023-06" db="EMBL/GenBank/DDBJ databases">
        <authorList>
            <person name="Swenson N.G."/>
            <person name="Wegrzyn J.L."/>
            <person name="Mcevoy S.L."/>
        </authorList>
    </citation>
    <scope>NUCLEOTIDE SEQUENCE</scope>
    <source>
        <strain evidence="2">NS2018</strain>
        <tissue evidence="2">Leaf</tissue>
    </source>
</reference>
<dbReference type="PANTHER" id="PTHR33052">
    <property type="entry name" value="DUF4228 DOMAIN PROTEIN-RELATED"/>
    <property type="match status" value="1"/>
</dbReference>
<sequence>MGSNCSSCESTDVATAKVILQDGRLQEFACPIKVSQVLERNPNSFICNSDDMDFNSLVPGINGDEDLRPGQLYFSLPMSLSERPLMAEEMASLAVKASLALKASNQIRCCGSCGMKRVDVVVYRTGNKKVLGLGHVSHDQIVVGGGEGGVMITGGSRGVGGGGRGKRHGGRGGGRGSLTTKLNVILEEQ</sequence>